<dbReference type="PANTHER" id="PTHR12526">
    <property type="entry name" value="GLYCOSYLTRANSFERASE"/>
    <property type="match status" value="1"/>
</dbReference>
<dbReference type="EMBL" id="JAGEVG010000031">
    <property type="protein sequence ID" value="MBO3100171.1"/>
    <property type="molecule type" value="Genomic_DNA"/>
</dbReference>
<evidence type="ECO:0000313" key="3">
    <source>
        <dbReference type="EMBL" id="MBO3100171.1"/>
    </source>
</evidence>
<evidence type="ECO:0000259" key="1">
    <source>
        <dbReference type="Pfam" id="PF00534"/>
    </source>
</evidence>
<organism evidence="3 4">
    <name type="scientific">Gelidibacter pelagius</name>
    <dbReference type="NCBI Taxonomy" id="2819985"/>
    <lineage>
        <taxon>Bacteria</taxon>
        <taxon>Pseudomonadati</taxon>
        <taxon>Bacteroidota</taxon>
        <taxon>Flavobacteriia</taxon>
        <taxon>Flavobacteriales</taxon>
        <taxon>Flavobacteriaceae</taxon>
        <taxon>Gelidibacter</taxon>
    </lineage>
</organism>
<dbReference type="InterPro" id="IPR001296">
    <property type="entry name" value="Glyco_trans_1"/>
</dbReference>
<dbReference type="CDD" id="cd03808">
    <property type="entry name" value="GT4_CapM-like"/>
    <property type="match status" value="1"/>
</dbReference>
<dbReference type="Pfam" id="PF00534">
    <property type="entry name" value="Glycos_transf_1"/>
    <property type="match status" value="1"/>
</dbReference>
<dbReference type="Gene3D" id="3.40.50.2000">
    <property type="entry name" value="Glycogen Phosphorylase B"/>
    <property type="match status" value="2"/>
</dbReference>
<dbReference type="PANTHER" id="PTHR12526:SF630">
    <property type="entry name" value="GLYCOSYLTRANSFERASE"/>
    <property type="match status" value="1"/>
</dbReference>
<dbReference type="Proteomes" id="UP000681315">
    <property type="component" value="Unassembled WGS sequence"/>
</dbReference>
<evidence type="ECO:0000259" key="2">
    <source>
        <dbReference type="Pfam" id="PF13477"/>
    </source>
</evidence>
<gene>
    <name evidence="3" type="ORF">J4051_18010</name>
</gene>
<sequence>MTSKILFVATIHKHFRAFHLPYIDYLQKQGYEVHVTANDGVTRVDEADKQFDIPINRNPFSFDNVKAVRELRAIIDRENYSLIHCHTAMGSVVARLAAKEFRKKGLKVLYTAHGFHFYKGSSIKNWLLFYPMEKYLSAFTDGIITINQEDYKLLSEKKFKNKLSFLTSGVGINTGRLDNIDTTVSELRVKNNYENTDFLLLYIAEFIERKNHEFFVNNALALKKDMPNLKILFAGRGKNLEIFKQLVKDRHISDFVHVLGFRTDMGELIKMIDVGVSASSQEGLPMNVAEQLYMGKPVIATKIRGHIDLIDHGENGFLYNFGDYNEFKDYLIKLYNDRELYQRMSKSAHAKSQNYLLDHCIVEMSEIYKKLLPI</sequence>
<comment type="caution">
    <text evidence="3">The sequence shown here is derived from an EMBL/GenBank/DDBJ whole genome shotgun (WGS) entry which is preliminary data.</text>
</comment>
<dbReference type="SUPFAM" id="SSF53756">
    <property type="entry name" value="UDP-Glycosyltransferase/glycogen phosphorylase"/>
    <property type="match status" value="1"/>
</dbReference>
<dbReference type="RefSeq" id="WP_208235275.1">
    <property type="nucleotide sequence ID" value="NZ_JAGEVG010000031.1"/>
</dbReference>
<feature type="domain" description="Glycosyl transferase family 1" evidence="1">
    <location>
        <begin position="186"/>
        <end position="348"/>
    </location>
</feature>
<dbReference type="Pfam" id="PF13477">
    <property type="entry name" value="Glyco_trans_4_2"/>
    <property type="match status" value="1"/>
</dbReference>
<reference evidence="3 4" key="1">
    <citation type="submission" date="2021-03" db="EMBL/GenBank/DDBJ databases">
        <title>Gelidibacter sp. nov., isolated from costal sediment.</title>
        <authorList>
            <person name="Lun K.-Y."/>
        </authorList>
    </citation>
    <scope>NUCLEOTIDE SEQUENCE [LARGE SCALE GENOMIC DNA]</scope>
    <source>
        <strain evidence="3 4">DF109</strain>
    </source>
</reference>
<feature type="domain" description="Glycosyltransferase subfamily 4-like N-terminal" evidence="2">
    <location>
        <begin position="8"/>
        <end position="147"/>
    </location>
</feature>
<dbReference type="InterPro" id="IPR028098">
    <property type="entry name" value="Glyco_trans_4-like_N"/>
</dbReference>
<name>A0ABS3SXJ0_9FLAO</name>
<proteinExistence type="predicted"/>
<keyword evidence="4" id="KW-1185">Reference proteome</keyword>
<accession>A0ABS3SXJ0</accession>
<evidence type="ECO:0000313" key="4">
    <source>
        <dbReference type="Proteomes" id="UP000681315"/>
    </source>
</evidence>
<protein>
    <submittedName>
        <fullName evidence="3">Glycosyltransferase family 4 protein</fullName>
    </submittedName>
</protein>